<proteinExistence type="predicted"/>
<gene>
    <name evidence="1" type="ORF">ABIE08_001505</name>
</gene>
<dbReference type="InterPro" id="IPR036388">
    <property type="entry name" value="WH-like_DNA-bd_sf"/>
</dbReference>
<dbReference type="EMBL" id="JBEPSM010000001">
    <property type="protein sequence ID" value="MET4633592.1"/>
    <property type="molecule type" value="Genomic_DNA"/>
</dbReference>
<accession>A0ABV2QX40</accession>
<evidence type="ECO:0008006" key="3">
    <source>
        <dbReference type="Google" id="ProtNLM"/>
    </source>
</evidence>
<dbReference type="InterPro" id="IPR021660">
    <property type="entry name" value="DUF3253"/>
</dbReference>
<name>A0ABV2QX40_9HYPH</name>
<organism evidence="1 2">
    <name type="scientific">Kaistia defluvii</name>
    <dbReference type="NCBI Taxonomy" id="410841"/>
    <lineage>
        <taxon>Bacteria</taxon>
        <taxon>Pseudomonadati</taxon>
        <taxon>Pseudomonadota</taxon>
        <taxon>Alphaproteobacteria</taxon>
        <taxon>Hyphomicrobiales</taxon>
        <taxon>Kaistiaceae</taxon>
        <taxon>Kaistia</taxon>
    </lineage>
</organism>
<reference evidence="1 2" key="1">
    <citation type="submission" date="2024-06" db="EMBL/GenBank/DDBJ databases">
        <title>Sorghum-associated microbial communities from plants grown in Nebraska, USA.</title>
        <authorList>
            <person name="Schachtman D."/>
        </authorList>
    </citation>
    <scope>NUCLEOTIDE SEQUENCE [LARGE SCALE GENOMIC DNA]</scope>
    <source>
        <strain evidence="1 2">3207</strain>
    </source>
</reference>
<comment type="caution">
    <text evidence="1">The sequence shown here is derived from an EMBL/GenBank/DDBJ whole genome shotgun (WGS) entry which is preliminary data.</text>
</comment>
<dbReference type="Pfam" id="PF11625">
    <property type="entry name" value="DUF3253"/>
    <property type="match status" value="1"/>
</dbReference>
<keyword evidence="2" id="KW-1185">Reference proteome</keyword>
<dbReference type="SUPFAM" id="SSF46785">
    <property type="entry name" value="Winged helix' DNA-binding domain"/>
    <property type="match status" value="1"/>
</dbReference>
<evidence type="ECO:0000313" key="2">
    <source>
        <dbReference type="Proteomes" id="UP001549321"/>
    </source>
</evidence>
<evidence type="ECO:0000313" key="1">
    <source>
        <dbReference type="EMBL" id="MET4633592.1"/>
    </source>
</evidence>
<protein>
    <recommendedName>
        <fullName evidence="3">DUF3253 domain-containing protein</fullName>
    </recommendedName>
</protein>
<sequence>MKVSHEQIETVLVGLLSSLPAGKSLDPTEVARALAGNDEKVWRLMMVPIRAVAIRLADDGRASILRKGKPVDPHDFKGVYRIGAAVPAADAGEPAAAS</sequence>
<dbReference type="Proteomes" id="UP001549321">
    <property type="component" value="Unassembled WGS sequence"/>
</dbReference>
<dbReference type="Gene3D" id="1.10.10.10">
    <property type="entry name" value="Winged helix-like DNA-binding domain superfamily/Winged helix DNA-binding domain"/>
    <property type="match status" value="1"/>
</dbReference>
<dbReference type="InterPro" id="IPR036390">
    <property type="entry name" value="WH_DNA-bd_sf"/>
</dbReference>
<dbReference type="RefSeq" id="WP_354549956.1">
    <property type="nucleotide sequence ID" value="NZ_JBEPSM010000001.1"/>
</dbReference>